<keyword evidence="1" id="KW-1133">Transmembrane helix</keyword>
<evidence type="ECO:0008006" key="4">
    <source>
        <dbReference type="Google" id="ProtNLM"/>
    </source>
</evidence>
<feature type="transmembrane region" description="Helical" evidence="1">
    <location>
        <begin position="41"/>
        <end position="64"/>
    </location>
</feature>
<dbReference type="EMBL" id="MHOX01000036">
    <property type="protein sequence ID" value="OGZ70096.1"/>
    <property type="molecule type" value="Genomic_DNA"/>
</dbReference>
<reference evidence="2 3" key="1">
    <citation type="journal article" date="2016" name="Nat. Commun.">
        <title>Thousands of microbial genomes shed light on interconnected biogeochemical processes in an aquifer system.</title>
        <authorList>
            <person name="Anantharaman K."/>
            <person name="Brown C.T."/>
            <person name="Hug L.A."/>
            <person name="Sharon I."/>
            <person name="Castelle C.J."/>
            <person name="Probst A.J."/>
            <person name="Thomas B.C."/>
            <person name="Singh A."/>
            <person name="Wilkins M.J."/>
            <person name="Karaoz U."/>
            <person name="Brodie E.L."/>
            <person name="Williams K.H."/>
            <person name="Hubbard S.S."/>
            <person name="Banfield J.F."/>
        </authorList>
    </citation>
    <scope>NUCLEOTIDE SEQUENCE [LARGE SCALE GENOMIC DNA]</scope>
</reference>
<evidence type="ECO:0000256" key="1">
    <source>
        <dbReference type="SAM" id="Phobius"/>
    </source>
</evidence>
<name>A0A1G2I5L7_9BACT</name>
<keyword evidence="1" id="KW-0812">Transmembrane</keyword>
<evidence type="ECO:0000313" key="2">
    <source>
        <dbReference type="EMBL" id="OGZ70096.1"/>
    </source>
</evidence>
<dbReference type="Proteomes" id="UP000176308">
    <property type="component" value="Unassembled WGS sequence"/>
</dbReference>
<comment type="caution">
    <text evidence="2">The sequence shown here is derived from an EMBL/GenBank/DDBJ whole genome shotgun (WGS) entry which is preliminary data.</text>
</comment>
<gene>
    <name evidence="2" type="ORF">A2904_00350</name>
</gene>
<accession>A0A1G2I5L7</accession>
<evidence type="ECO:0000313" key="3">
    <source>
        <dbReference type="Proteomes" id="UP000176308"/>
    </source>
</evidence>
<sequence length="105" mass="10936">MKKELLSVLFLSIVVVLVLPNMVLAQPTTITGVVANVVKLVWVVATGIVIIFWVITGVLFLSAMGAPEKLGTAKKSLFAAVAGTILVALAYSAGVIIENAILFGV</sequence>
<proteinExistence type="predicted"/>
<dbReference type="AlphaFoldDB" id="A0A1G2I5L7"/>
<keyword evidence="1" id="KW-0472">Membrane</keyword>
<feature type="transmembrane region" description="Helical" evidence="1">
    <location>
        <begin position="76"/>
        <end position="97"/>
    </location>
</feature>
<protein>
    <recommendedName>
        <fullName evidence="4">Conjugal transfer protein TrbC</fullName>
    </recommendedName>
</protein>
<organism evidence="2 3">
    <name type="scientific">Candidatus Staskawiczbacteria bacterium RIFCSPLOWO2_01_FULL_33_9</name>
    <dbReference type="NCBI Taxonomy" id="1802211"/>
    <lineage>
        <taxon>Bacteria</taxon>
        <taxon>Candidatus Staskawicziibacteriota</taxon>
    </lineage>
</organism>